<protein>
    <submittedName>
        <fullName evidence="2">DUF2442 domain-containing protein</fullName>
    </submittedName>
</protein>
<evidence type="ECO:0000313" key="2">
    <source>
        <dbReference type="WBParaSite" id="HCON_00057150-00001"/>
    </source>
</evidence>
<organism evidence="1 2">
    <name type="scientific">Haemonchus contortus</name>
    <name type="common">Barber pole worm</name>
    <dbReference type="NCBI Taxonomy" id="6289"/>
    <lineage>
        <taxon>Eukaryota</taxon>
        <taxon>Metazoa</taxon>
        <taxon>Ecdysozoa</taxon>
        <taxon>Nematoda</taxon>
        <taxon>Chromadorea</taxon>
        <taxon>Rhabditida</taxon>
        <taxon>Rhabditina</taxon>
        <taxon>Rhabditomorpha</taxon>
        <taxon>Strongyloidea</taxon>
        <taxon>Trichostrongylidae</taxon>
        <taxon>Haemonchus</taxon>
    </lineage>
</organism>
<name>A0A7I4Y8D9_HAECO</name>
<proteinExistence type="predicted"/>
<sequence length="77" mass="9239">MSNRDFRQLRYFYEFKLGGTAAQTAGNIIEFRLQDGPTRWSDFFMNALNGRNVEPRALEARTIHWTTLARDRDEWRR</sequence>
<keyword evidence="1" id="KW-1185">Reference proteome</keyword>
<dbReference type="OrthoDB" id="5796520at2759"/>
<dbReference type="AlphaFoldDB" id="A0A7I4Y8D9"/>
<evidence type="ECO:0000313" key="1">
    <source>
        <dbReference type="Proteomes" id="UP000025227"/>
    </source>
</evidence>
<accession>A0A7I4Y8D9</accession>
<reference evidence="2" key="1">
    <citation type="submission" date="2020-12" db="UniProtKB">
        <authorList>
            <consortium name="WormBaseParasite"/>
        </authorList>
    </citation>
    <scope>IDENTIFICATION</scope>
    <source>
        <strain evidence="2">MHco3</strain>
    </source>
</reference>
<dbReference type="Proteomes" id="UP000025227">
    <property type="component" value="Unplaced"/>
</dbReference>
<dbReference type="WBParaSite" id="HCON_00057150-00001">
    <property type="protein sequence ID" value="HCON_00057150-00001"/>
    <property type="gene ID" value="HCON_00057150"/>
</dbReference>